<keyword evidence="3" id="KW-1185">Reference proteome</keyword>
<evidence type="ECO:0000313" key="3">
    <source>
        <dbReference type="Proteomes" id="UP000003374"/>
    </source>
</evidence>
<feature type="compositionally biased region" description="Basic and acidic residues" evidence="1">
    <location>
        <begin position="7"/>
        <end position="18"/>
    </location>
</feature>
<organism evidence="2 3">
    <name type="scientific">Nitrococcus mobilis Nb-231</name>
    <dbReference type="NCBI Taxonomy" id="314278"/>
    <lineage>
        <taxon>Bacteria</taxon>
        <taxon>Pseudomonadati</taxon>
        <taxon>Pseudomonadota</taxon>
        <taxon>Gammaproteobacteria</taxon>
        <taxon>Chromatiales</taxon>
        <taxon>Ectothiorhodospiraceae</taxon>
        <taxon>Nitrococcus</taxon>
    </lineage>
</organism>
<comment type="caution">
    <text evidence="2">The sequence shown here is derived from an EMBL/GenBank/DDBJ whole genome shotgun (WGS) entry which is preliminary data.</text>
</comment>
<sequence>MQQSLSRGDEAITAERLKPTLTDKGTPFSVKSVACRFDAPSSADFGLL</sequence>
<dbReference type="Proteomes" id="UP000003374">
    <property type="component" value="Unassembled WGS sequence"/>
</dbReference>
<name>A4BL80_9GAMM</name>
<feature type="region of interest" description="Disordered" evidence="1">
    <location>
        <begin position="1"/>
        <end position="27"/>
    </location>
</feature>
<evidence type="ECO:0000256" key="1">
    <source>
        <dbReference type="SAM" id="MobiDB-lite"/>
    </source>
</evidence>
<proteinExistence type="predicted"/>
<reference evidence="2 3" key="1">
    <citation type="submission" date="2006-02" db="EMBL/GenBank/DDBJ databases">
        <authorList>
            <person name="Waterbury J."/>
            <person name="Ferriera S."/>
            <person name="Johnson J."/>
            <person name="Kravitz S."/>
            <person name="Halpern A."/>
            <person name="Remington K."/>
            <person name="Beeson K."/>
            <person name="Tran B."/>
            <person name="Rogers Y.-H."/>
            <person name="Friedman R."/>
            <person name="Venter J.C."/>
        </authorList>
    </citation>
    <scope>NUCLEOTIDE SEQUENCE [LARGE SCALE GENOMIC DNA]</scope>
    <source>
        <strain evidence="2 3">Nb-231</strain>
    </source>
</reference>
<dbReference type="STRING" id="314278.NB231_14648"/>
<dbReference type="HOGENOM" id="CLU_3155390_0_0_6"/>
<gene>
    <name evidence="2" type="ORF">NB231_14648</name>
</gene>
<protein>
    <submittedName>
        <fullName evidence="2">Uncharacterized protein</fullName>
    </submittedName>
</protein>
<accession>A4BL80</accession>
<dbReference type="EMBL" id="AAOF01000001">
    <property type="protein sequence ID" value="EAR23068.1"/>
    <property type="molecule type" value="Genomic_DNA"/>
</dbReference>
<evidence type="ECO:0000313" key="2">
    <source>
        <dbReference type="EMBL" id="EAR23068.1"/>
    </source>
</evidence>
<dbReference type="RefSeq" id="WP_005003938.1">
    <property type="nucleotide sequence ID" value="NZ_CH672427.1"/>
</dbReference>
<dbReference type="AlphaFoldDB" id="A4BL80"/>